<reference evidence="16" key="2">
    <citation type="submission" date="2013-07" db="EMBL/GenBank/DDBJ databases">
        <authorList>
            <person name="Morais-Silva F.O."/>
            <person name="Rezende A.M."/>
            <person name="Pimentel C."/>
            <person name="Resende D.M."/>
            <person name="Santos C.I."/>
            <person name="Clemente C."/>
            <person name="de Oliveira L.M."/>
            <person name="da Silva S.M."/>
            <person name="Costa D.A."/>
            <person name="Varela-Raposo A."/>
            <person name="Horacio E.C.A."/>
            <person name="Matos M."/>
            <person name="Flores O."/>
            <person name="Ruiz J.C."/>
            <person name="Rodrigues-Pousada C."/>
        </authorList>
    </citation>
    <scope>NUCLEOTIDE SEQUENCE [LARGE SCALE GENOMIC DNA]</scope>
    <source>
        <strain evidence="16">ATCC 19364 / DSM 1382 / NCIMB 9332 / VKM B-1759</strain>
    </source>
</reference>
<dbReference type="KEGG" id="dgg:DGI_1213"/>
<evidence type="ECO:0000256" key="2">
    <source>
        <dbReference type="ARBA" id="ARBA00001974"/>
    </source>
</evidence>
<evidence type="ECO:0000256" key="13">
    <source>
        <dbReference type="ARBA" id="ARBA00033999"/>
    </source>
</evidence>
<keyword evidence="10" id="KW-0234">DNA repair</keyword>
<keyword evidence="16" id="KW-1185">Reference proteome</keyword>
<dbReference type="InterPro" id="IPR036155">
    <property type="entry name" value="Crypto/Photolyase_N_sf"/>
</dbReference>
<dbReference type="GO" id="GO:0000719">
    <property type="term" value="P:photoreactive repair"/>
    <property type="evidence" value="ECO:0007669"/>
    <property type="project" value="TreeGrafter"/>
</dbReference>
<proteinExistence type="inferred from homology"/>
<evidence type="ECO:0000259" key="14">
    <source>
        <dbReference type="PROSITE" id="PS51645"/>
    </source>
</evidence>
<dbReference type="Proteomes" id="UP000016587">
    <property type="component" value="Chromosome"/>
</dbReference>
<comment type="cofactor">
    <cofactor evidence="2">
        <name>FAD</name>
        <dbReference type="ChEBI" id="CHEBI:57692"/>
    </cofactor>
</comment>
<dbReference type="EC" id="4.1.99.3" evidence="4"/>
<dbReference type="SUPFAM" id="SSF48173">
    <property type="entry name" value="Cryptochrome/photolyase FAD-binding domain"/>
    <property type="match status" value="1"/>
</dbReference>
<keyword evidence="9" id="KW-0238">DNA-binding</keyword>
<dbReference type="STRING" id="1121448.DGI_1213"/>
<evidence type="ECO:0000256" key="9">
    <source>
        <dbReference type="ARBA" id="ARBA00023125"/>
    </source>
</evidence>
<feature type="domain" description="Photolyase/cryptochrome alpha/beta" evidence="14">
    <location>
        <begin position="32"/>
        <end position="165"/>
    </location>
</feature>
<dbReference type="InterPro" id="IPR052219">
    <property type="entry name" value="Photolyase_Class-2"/>
</dbReference>
<dbReference type="InterPro" id="IPR032673">
    <property type="entry name" value="DNA_photolyase_2_CS"/>
</dbReference>
<protein>
    <recommendedName>
        <fullName evidence="5">Deoxyribodipyrimidine photo-lyase</fullName>
        <ecNumber evidence="4">4.1.99.3</ecNumber>
    </recommendedName>
    <alternativeName>
        <fullName evidence="12">DNA photolyase</fullName>
    </alternativeName>
</protein>
<dbReference type="Pfam" id="PF00875">
    <property type="entry name" value="DNA_photolyase"/>
    <property type="match status" value="1"/>
</dbReference>
<dbReference type="GO" id="GO:0003677">
    <property type="term" value="F:DNA binding"/>
    <property type="evidence" value="ECO:0007669"/>
    <property type="project" value="UniProtKB-KW"/>
</dbReference>
<dbReference type="FunFam" id="3.40.50.620:FF:000110">
    <property type="entry name" value="Deoxyribodipyrimidine photolyase"/>
    <property type="match status" value="1"/>
</dbReference>
<evidence type="ECO:0000256" key="12">
    <source>
        <dbReference type="ARBA" id="ARBA00031671"/>
    </source>
</evidence>
<dbReference type="OrthoDB" id="9772484at2"/>
<dbReference type="EMBL" id="CP006585">
    <property type="protein sequence ID" value="AGW13069.1"/>
    <property type="molecule type" value="Genomic_DNA"/>
</dbReference>
<dbReference type="PANTHER" id="PTHR10211">
    <property type="entry name" value="DEOXYRIBODIPYRIMIDINE PHOTOLYASE"/>
    <property type="match status" value="1"/>
</dbReference>
<dbReference type="PROSITE" id="PS01083">
    <property type="entry name" value="DNA_PHOTOLYASES_2_1"/>
    <property type="match status" value="1"/>
</dbReference>
<keyword evidence="7" id="KW-0227">DNA damage</keyword>
<accession>T2GA88</accession>
<dbReference type="PATRIC" id="fig|1121448.10.peg.1205"/>
<comment type="similarity">
    <text evidence="3">Belongs to the DNA photolyase class-2 family.</text>
</comment>
<comment type="cofactor">
    <cofactor evidence="1">
        <name>(6R)-5,10-methylene-5,6,7,8-tetrahydrofolate</name>
        <dbReference type="ChEBI" id="CHEBI:15636"/>
    </cofactor>
</comment>
<evidence type="ECO:0000256" key="11">
    <source>
        <dbReference type="ARBA" id="ARBA00023239"/>
    </source>
</evidence>
<dbReference type="Gene3D" id="3.40.50.620">
    <property type="entry name" value="HUPs"/>
    <property type="match status" value="1"/>
</dbReference>
<dbReference type="eggNOG" id="COG0415">
    <property type="taxonomic scope" value="Bacteria"/>
</dbReference>
<dbReference type="InterPro" id="IPR006050">
    <property type="entry name" value="DNA_photolyase_N"/>
</dbReference>
<evidence type="ECO:0000256" key="10">
    <source>
        <dbReference type="ARBA" id="ARBA00023204"/>
    </source>
</evidence>
<dbReference type="NCBIfam" id="TIGR00591">
    <property type="entry name" value="phr2"/>
    <property type="match status" value="1"/>
</dbReference>
<dbReference type="InterPro" id="IPR036134">
    <property type="entry name" value="Crypto/Photolyase_FAD-like_sf"/>
</dbReference>
<keyword evidence="11 15" id="KW-0456">Lyase</keyword>
<dbReference type="Gene3D" id="1.10.579.10">
    <property type="entry name" value="DNA Cyclobutane Dipyrimidine Photolyase, subunit A, domain 3"/>
    <property type="match status" value="1"/>
</dbReference>
<reference evidence="15 16" key="1">
    <citation type="journal article" date="2013" name="J. Bacteriol.">
        <title>Roles of HynAB and Ech, the only two hydrogenases found in the model sulfate reducer Desulfovibrio gigas.</title>
        <authorList>
            <person name="Morais-Silva F.O."/>
            <person name="Santos C.I."/>
            <person name="Rodrigues R."/>
            <person name="Pereira I.A."/>
            <person name="Rodrigues-Pousada C."/>
        </authorList>
    </citation>
    <scope>NUCLEOTIDE SEQUENCE [LARGE SCALE GENOMIC DNA]</scope>
    <source>
        <strain evidence="16">ATCC 19364 / DSM 1382 / NCIMB 9332 / VKM B-1759</strain>
    </source>
</reference>
<evidence type="ECO:0000313" key="15">
    <source>
        <dbReference type="EMBL" id="AGW13069.1"/>
    </source>
</evidence>
<comment type="catalytic activity">
    <reaction evidence="13">
        <text>cyclobutadipyrimidine (in DNA) = 2 pyrimidine residues (in DNA).</text>
        <dbReference type="EC" id="4.1.99.3"/>
    </reaction>
</comment>
<keyword evidence="8" id="KW-0274">FAD</keyword>
<evidence type="ECO:0000256" key="8">
    <source>
        <dbReference type="ARBA" id="ARBA00022827"/>
    </source>
</evidence>
<dbReference type="PANTHER" id="PTHR10211:SF0">
    <property type="entry name" value="DEOXYRIBODIPYRIMIDINE PHOTO-LYASE"/>
    <property type="match status" value="1"/>
</dbReference>
<evidence type="ECO:0000313" key="16">
    <source>
        <dbReference type="Proteomes" id="UP000016587"/>
    </source>
</evidence>
<keyword evidence="6" id="KW-0285">Flavoprotein</keyword>
<dbReference type="GO" id="GO:0003904">
    <property type="term" value="F:deoxyribodipyrimidine photo-lyase activity"/>
    <property type="evidence" value="ECO:0007669"/>
    <property type="project" value="UniProtKB-EC"/>
</dbReference>
<evidence type="ECO:0000256" key="3">
    <source>
        <dbReference type="ARBA" id="ARBA00006409"/>
    </source>
</evidence>
<evidence type="ECO:0000256" key="6">
    <source>
        <dbReference type="ARBA" id="ARBA00022630"/>
    </source>
</evidence>
<dbReference type="InterPro" id="IPR008148">
    <property type="entry name" value="DNA_photolyase_2"/>
</dbReference>
<organism evidence="15 16">
    <name type="scientific">Megalodesulfovibrio gigas (strain ATCC 19364 / DSM 1382 / NCIMB 9332 / VKM B-1759)</name>
    <name type="common">Desulfovibrio gigas</name>
    <dbReference type="NCBI Taxonomy" id="1121448"/>
    <lineage>
        <taxon>Bacteria</taxon>
        <taxon>Pseudomonadati</taxon>
        <taxon>Thermodesulfobacteriota</taxon>
        <taxon>Desulfovibrionia</taxon>
        <taxon>Desulfovibrionales</taxon>
        <taxon>Desulfovibrionaceae</taxon>
        <taxon>Megalodesulfovibrio</taxon>
    </lineage>
</organism>
<dbReference type="HOGENOM" id="CLU_026342_2_1_7"/>
<evidence type="ECO:0000256" key="5">
    <source>
        <dbReference type="ARBA" id="ARBA00014046"/>
    </source>
</evidence>
<name>T2GA88_MEGG1</name>
<dbReference type="RefSeq" id="WP_021759852.1">
    <property type="nucleotide sequence ID" value="NC_022444.1"/>
</dbReference>
<dbReference type="Gene3D" id="1.25.40.80">
    <property type="match status" value="1"/>
</dbReference>
<dbReference type="PROSITE" id="PS51645">
    <property type="entry name" value="PHR_CRY_ALPHA_BETA"/>
    <property type="match status" value="1"/>
</dbReference>
<evidence type="ECO:0000256" key="4">
    <source>
        <dbReference type="ARBA" id="ARBA00013149"/>
    </source>
</evidence>
<dbReference type="AlphaFoldDB" id="T2GA88"/>
<evidence type="ECO:0000256" key="7">
    <source>
        <dbReference type="ARBA" id="ARBA00022763"/>
    </source>
</evidence>
<dbReference type="SUPFAM" id="SSF52425">
    <property type="entry name" value="Cryptochrome/photolyase, N-terminal domain"/>
    <property type="match status" value="1"/>
</dbReference>
<sequence>MAALPELPVLPDVDPRRVVACTTSAPAPAAGRPAVYWMHRDQRVHENFGLLHAQALALRAGAPLVVVFCLAPQFLHAAWRQYAFMLEGLQDVARQLHALGIPFVLLQGDPGQEVAAWCVAHRAGVVTTDFDPLRLKRQWLARTAEALAVHGVALLEVDSRNIVPCRAASAKREYAARTLRPRIHRLLPEFLHTPPAVQPHPHAFAGDVPTVDLPGLASALPVNRSVPPVPGLRSGPTAALAALQEFVAHRLRDYDERRNDPNAEAQSRLSPYLHFGQVSALRVALAVQAAAAPRETKEVFLEELVVRRELADNFCLHTPDYDALTGCPAWAQHTLDEHRQDVRSHVYSLEEFEQARTGDALWNAAQQQLRKTGAMHGYLRMYWAKKILEWTETPEQAMAFAIQLNDTWQLDGRDANGYTGVAWSIGGVHDRPWKGRPVFGTIRFMNEAGCRRKFDVPGYIARMAALPEIC</sequence>
<dbReference type="FunFam" id="1.10.579.10:FF:000002">
    <property type="entry name" value="Deoxyribodipyrimidine photolyase"/>
    <property type="match status" value="1"/>
</dbReference>
<gene>
    <name evidence="15" type="ORF">DGI_1213</name>
</gene>
<evidence type="ECO:0000256" key="1">
    <source>
        <dbReference type="ARBA" id="ARBA00001932"/>
    </source>
</evidence>
<dbReference type="InterPro" id="IPR014729">
    <property type="entry name" value="Rossmann-like_a/b/a_fold"/>
</dbReference>